<reference evidence="3 4" key="2">
    <citation type="journal article" date="2018" name="Plant J.">
        <title>The Physcomitrella patens chromosome-scale assembly reveals moss genome structure and evolution.</title>
        <authorList>
            <person name="Lang D."/>
            <person name="Ullrich K.K."/>
            <person name="Murat F."/>
            <person name="Fuchs J."/>
            <person name="Jenkins J."/>
            <person name="Haas F.B."/>
            <person name="Piednoel M."/>
            <person name="Gundlach H."/>
            <person name="Van Bel M."/>
            <person name="Meyberg R."/>
            <person name="Vives C."/>
            <person name="Morata J."/>
            <person name="Symeonidi A."/>
            <person name="Hiss M."/>
            <person name="Muchero W."/>
            <person name="Kamisugi Y."/>
            <person name="Saleh O."/>
            <person name="Blanc G."/>
            <person name="Decker E.L."/>
            <person name="van Gessel N."/>
            <person name="Grimwood J."/>
            <person name="Hayes R.D."/>
            <person name="Graham S.W."/>
            <person name="Gunter L.E."/>
            <person name="McDaniel S.F."/>
            <person name="Hoernstein S.N.W."/>
            <person name="Larsson A."/>
            <person name="Li F.W."/>
            <person name="Perroud P.F."/>
            <person name="Phillips J."/>
            <person name="Ranjan P."/>
            <person name="Rokshar D.S."/>
            <person name="Rothfels C.J."/>
            <person name="Schneider L."/>
            <person name="Shu S."/>
            <person name="Stevenson D.W."/>
            <person name="Thummler F."/>
            <person name="Tillich M."/>
            <person name="Villarreal Aguilar J.C."/>
            <person name="Widiez T."/>
            <person name="Wong G.K."/>
            <person name="Wymore A."/>
            <person name="Zhang Y."/>
            <person name="Zimmer A.D."/>
            <person name="Quatrano R.S."/>
            <person name="Mayer K.F.X."/>
            <person name="Goodstein D."/>
            <person name="Casacuberta J.M."/>
            <person name="Vandepoele K."/>
            <person name="Reski R."/>
            <person name="Cuming A.C."/>
            <person name="Tuskan G.A."/>
            <person name="Maumus F."/>
            <person name="Salse J."/>
            <person name="Schmutz J."/>
            <person name="Rensing S.A."/>
        </authorList>
    </citation>
    <scope>NUCLEOTIDE SEQUENCE [LARGE SCALE GENOMIC DNA]</scope>
    <source>
        <strain evidence="3 4">cv. Gransden 2004</strain>
    </source>
</reference>
<dbReference type="SUPFAM" id="SSF53756">
    <property type="entry name" value="UDP-Glycosyltransferase/glycogen phosphorylase"/>
    <property type="match status" value="1"/>
</dbReference>
<feature type="transmembrane region" description="Helical" evidence="2">
    <location>
        <begin position="33"/>
        <end position="57"/>
    </location>
</feature>
<dbReference type="Proteomes" id="UP000006727">
    <property type="component" value="Chromosome 21"/>
</dbReference>
<proteinExistence type="predicted"/>
<keyword evidence="2" id="KW-0812">Transmembrane</keyword>
<dbReference type="EMBL" id="ABEU02000021">
    <property type="status" value="NOT_ANNOTATED_CDS"/>
    <property type="molecule type" value="Genomic_DNA"/>
</dbReference>
<dbReference type="EnsemblPlants" id="Pp3c21_5280V3.6">
    <property type="protein sequence ID" value="Pp3c21_5280V3.6"/>
    <property type="gene ID" value="Pp3c21_5280"/>
</dbReference>
<dbReference type="Pfam" id="PF13692">
    <property type="entry name" value="Glyco_trans_1_4"/>
    <property type="match status" value="1"/>
</dbReference>
<gene>
    <name evidence="3" type="primary">LOC112274109</name>
</gene>
<dbReference type="PANTHER" id="PTHR46635">
    <property type="entry name" value="GLYCOSYL TRANSFERASE FAMILY 1 PROTEIN"/>
    <property type="match status" value="1"/>
</dbReference>
<dbReference type="PANTHER" id="PTHR46635:SF2">
    <property type="entry name" value="GLYCOSYL TRANSFERASE FAMILY 1 DOMAIN-CONTAINING PROTEIN"/>
    <property type="match status" value="1"/>
</dbReference>
<dbReference type="AlphaFoldDB" id="A0A7I4CH13"/>
<name>A0A7I4CH13_PHYPA</name>
<evidence type="ECO:0000256" key="1">
    <source>
        <dbReference type="SAM" id="Coils"/>
    </source>
</evidence>
<evidence type="ECO:0000313" key="4">
    <source>
        <dbReference type="Proteomes" id="UP000006727"/>
    </source>
</evidence>
<evidence type="ECO:0000256" key="2">
    <source>
        <dbReference type="SAM" id="Phobius"/>
    </source>
</evidence>
<sequence>MGSLKSRGYISGQAGYGDRAAVPLGKGAGKANVFRILIAVVAVFFLVETIANGLVFLKMRDSDLQGGSLNFFTRASETKTVRPGDDVRFVPRLLLSRGKATMAELRRELRTPVRPPSLAFICPNLALSSLSLFVLSIATGLREIGYHVEVLTLKDGEFRSTWETMGVAVKLLKANSENVTTVDWLNYEGVIAVSLNTKSILDSLAQEPFTKVPVIWVITDDALGRRLGKYKAENSTELITDWIRSFKRADVVVFPDYALPMIYTTMDTGNFFVISGSPREVWTAEEYKLTHSRDSLRAQFEVHPDDSVIAVVGGPFLYNWRWREHALVIRAFTRTVSMLGNASQKGGRRIQLFIIGHGNHSSSYGAALQVMADHLKLKNGTVRYVGAGEDVIGVVWMSDAVVYGSFRDEQAFPPILGLAMSLGRPVIAPNRRAFREQISDGESGVLFPVGDEMKLSEAMIRVLGDNTLAVAIALTGQWKARNMHASNVSLGYGELLESILEFPAEAALPRRLDEAEKSLKGGWRWEMLFPANTSFQVSFQSRMGKRVRENDDVGSGVIDTLEVHWKLINSESRNFAEEIGSHASSVDLEIPSHSDLDEAKAIQEDLVAEKIEREELEWRKEVVQTSLEYITKMIRKTEVRKDELKERSDAEIQRNAQPLTIYEPYHGKGAWPFLHEENTLFRGLSLSTLDRRPGDDDVDAEVRLPGLLNETYYRNLLCEYGAFFSIANRIDLIHRNPWIGFQPWRASSKDVALTPAAEVALVKAISTGRDGDAVYFWARTDGHAGTWHRDSSVEHPEDFWGYCDSVNSGREAYSRCWRHMYGLPTTWTDLPPMPADGGTWSAMHSWAMPTPSFVEFMLFARMFVDALDAQYYEEHLDLGRCPFVKFPREGQHCYCGLLDGLVNVWAYHSARRLIYVDPKTGTMEEQHALDSRHGKMWVKFLSRDTLKGMDEDLAQAADDSDLPRERWLWPLTGEVFWEGIFERERLERWRLKMERNQKQKEKQALIRSRMKQQAIGKVVKHPRAGEIKLPVGASQQVD</sequence>
<reference evidence="3 4" key="1">
    <citation type="journal article" date="2008" name="Science">
        <title>The Physcomitrella genome reveals evolutionary insights into the conquest of land by plants.</title>
        <authorList>
            <person name="Rensing S."/>
            <person name="Lang D."/>
            <person name="Zimmer A."/>
            <person name="Terry A."/>
            <person name="Salamov A."/>
            <person name="Shapiro H."/>
            <person name="Nishiyama T."/>
            <person name="Perroud P.-F."/>
            <person name="Lindquist E."/>
            <person name="Kamisugi Y."/>
            <person name="Tanahashi T."/>
            <person name="Sakakibara K."/>
            <person name="Fujita T."/>
            <person name="Oishi K."/>
            <person name="Shin-I T."/>
            <person name="Kuroki Y."/>
            <person name="Toyoda A."/>
            <person name="Suzuki Y."/>
            <person name="Hashimoto A."/>
            <person name="Yamaguchi K."/>
            <person name="Sugano A."/>
            <person name="Kohara Y."/>
            <person name="Fujiyama A."/>
            <person name="Anterola A."/>
            <person name="Aoki S."/>
            <person name="Ashton N."/>
            <person name="Barbazuk W.B."/>
            <person name="Barker E."/>
            <person name="Bennetzen J."/>
            <person name="Bezanilla M."/>
            <person name="Blankenship R."/>
            <person name="Cho S.H."/>
            <person name="Dutcher S."/>
            <person name="Estelle M."/>
            <person name="Fawcett J.A."/>
            <person name="Gundlach H."/>
            <person name="Hanada K."/>
            <person name="Heyl A."/>
            <person name="Hicks K.A."/>
            <person name="Hugh J."/>
            <person name="Lohr M."/>
            <person name="Mayer K."/>
            <person name="Melkozernov A."/>
            <person name="Murata T."/>
            <person name="Nelson D."/>
            <person name="Pils B."/>
            <person name="Prigge M."/>
            <person name="Reiss B."/>
            <person name="Renner T."/>
            <person name="Rombauts S."/>
            <person name="Rushton P."/>
            <person name="Sanderfoot A."/>
            <person name="Schween G."/>
            <person name="Shiu S.-H."/>
            <person name="Stueber K."/>
            <person name="Theodoulou F.L."/>
            <person name="Tu H."/>
            <person name="Van de Peer Y."/>
            <person name="Verrier P.J."/>
            <person name="Waters E."/>
            <person name="Wood A."/>
            <person name="Yang L."/>
            <person name="Cove D."/>
            <person name="Cuming A."/>
            <person name="Hasebe M."/>
            <person name="Lucas S."/>
            <person name="Mishler D.B."/>
            <person name="Reski R."/>
            <person name="Grigoriev I."/>
            <person name="Quatrano R.S."/>
            <person name="Boore J.L."/>
        </authorList>
    </citation>
    <scope>NUCLEOTIDE SEQUENCE [LARGE SCALE GENOMIC DNA]</scope>
    <source>
        <strain evidence="3 4">cv. Gransden 2004</strain>
    </source>
</reference>
<keyword evidence="1" id="KW-0175">Coiled coil</keyword>
<protein>
    <recommendedName>
        <fullName evidence="5">Glycosyl transferase family 1 domain-containing protein</fullName>
    </recommendedName>
</protein>
<evidence type="ECO:0000313" key="3">
    <source>
        <dbReference type="EnsemblPlants" id="Pp3c21_5280V3.6"/>
    </source>
</evidence>
<organism evidence="3 4">
    <name type="scientific">Physcomitrium patens</name>
    <name type="common">Spreading-leaved earth moss</name>
    <name type="synonym">Physcomitrella patens</name>
    <dbReference type="NCBI Taxonomy" id="3218"/>
    <lineage>
        <taxon>Eukaryota</taxon>
        <taxon>Viridiplantae</taxon>
        <taxon>Streptophyta</taxon>
        <taxon>Embryophyta</taxon>
        <taxon>Bryophyta</taxon>
        <taxon>Bryophytina</taxon>
        <taxon>Bryopsida</taxon>
        <taxon>Funariidae</taxon>
        <taxon>Funariales</taxon>
        <taxon>Funariaceae</taxon>
        <taxon>Physcomitrium</taxon>
    </lineage>
</organism>
<dbReference type="CDD" id="cd03801">
    <property type="entry name" value="GT4_PimA-like"/>
    <property type="match status" value="1"/>
</dbReference>
<reference evidence="3" key="3">
    <citation type="submission" date="2020-12" db="UniProtKB">
        <authorList>
            <consortium name="EnsemblPlants"/>
        </authorList>
    </citation>
    <scope>IDENTIFICATION</scope>
</reference>
<keyword evidence="2" id="KW-0472">Membrane</keyword>
<accession>A0A7I4CH13</accession>
<keyword evidence="2" id="KW-1133">Transmembrane helix</keyword>
<dbReference type="Gramene" id="Pp3c21_5280V3.6">
    <property type="protein sequence ID" value="Pp3c21_5280V3.6"/>
    <property type="gene ID" value="Pp3c21_5280"/>
</dbReference>
<feature type="coiled-coil region" evidence="1">
    <location>
        <begin position="599"/>
        <end position="654"/>
    </location>
</feature>
<evidence type="ECO:0008006" key="5">
    <source>
        <dbReference type="Google" id="ProtNLM"/>
    </source>
</evidence>
<dbReference type="Gene3D" id="3.40.50.2000">
    <property type="entry name" value="Glycogen Phosphorylase B"/>
    <property type="match status" value="1"/>
</dbReference>
<keyword evidence="4" id="KW-1185">Reference proteome</keyword>